<organism evidence="1 2">
    <name type="scientific">Flavobacterium suzhouense</name>
    <dbReference type="NCBI Taxonomy" id="1529638"/>
    <lineage>
        <taxon>Bacteria</taxon>
        <taxon>Pseudomonadati</taxon>
        <taxon>Bacteroidota</taxon>
        <taxon>Flavobacteriia</taxon>
        <taxon>Flavobacteriales</taxon>
        <taxon>Flavobacteriaceae</taxon>
        <taxon>Flavobacterium</taxon>
    </lineage>
</organism>
<reference evidence="2" key="1">
    <citation type="journal article" date="2019" name="Int. J. Syst. Evol. Microbiol.">
        <title>The Global Catalogue of Microorganisms (GCM) 10K type strain sequencing project: providing services to taxonomists for standard genome sequencing and annotation.</title>
        <authorList>
            <consortium name="The Broad Institute Genomics Platform"/>
            <consortium name="The Broad Institute Genome Sequencing Center for Infectious Disease"/>
            <person name="Wu L."/>
            <person name="Ma J."/>
        </authorList>
    </citation>
    <scope>NUCLEOTIDE SEQUENCE [LARGE SCALE GENOMIC DNA]</scope>
    <source>
        <strain evidence="2">KCTC 42107</strain>
    </source>
</reference>
<dbReference type="RefSeq" id="WP_379821030.1">
    <property type="nucleotide sequence ID" value="NZ_JBHUMD010000026.1"/>
</dbReference>
<sequence length="207" mass="23206">MKSTHNLIAKKISNRLSGSIFFPNDFRGFGSDDAIKMSLCRHRERGKIERIAHGIYYKPSKLDNDFPTLESVAIAIAKKERITIKPSGLAVLYKLGLVSTAPTDLVYITNGEPRNITIGGKRLMFKATTPKKLALSTELSGLIIQALEEIGQEGLNDTVIARIKTHLKKVNQQSLKSDLKLAPGWIYNFLYKLNEQLKHQNENTTIQ</sequence>
<evidence type="ECO:0000313" key="1">
    <source>
        <dbReference type="EMBL" id="MFD2602605.1"/>
    </source>
</evidence>
<gene>
    <name evidence="1" type="ORF">ACFSR3_11100</name>
</gene>
<dbReference type="Pfam" id="PF19570">
    <property type="entry name" value="DUF6088"/>
    <property type="match status" value="1"/>
</dbReference>
<name>A0ABW5NUI7_9FLAO</name>
<dbReference type="EMBL" id="JBHUMD010000026">
    <property type="protein sequence ID" value="MFD2602605.1"/>
    <property type="molecule type" value="Genomic_DNA"/>
</dbReference>
<dbReference type="Proteomes" id="UP001597480">
    <property type="component" value="Unassembled WGS sequence"/>
</dbReference>
<dbReference type="InterPro" id="IPR045738">
    <property type="entry name" value="DUF6088"/>
</dbReference>
<protein>
    <submittedName>
        <fullName evidence="1">DUF6088 family protein</fullName>
    </submittedName>
</protein>
<evidence type="ECO:0000313" key="2">
    <source>
        <dbReference type="Proteomes" id="UP001597480"/>
    </source>
</evidence>
<comment type="caution">
    <text evidence="1">The sequence shown here is derived from an EMBL/GenBank/DDBJ whole genome shotgun (WGS) entry which is preliminary data.</text>
</comment>
<accession>A0ABW5NUI7</accession>
<keyword evidence="2" id="KW-1185">Reference proteome</keyword>
<proteinExistence type="predicted"/>